<dbReference type="PANTHER" id="PTHR24359:SF37">
    <property type="entry name" value="PROTEIN KINASE DOMAIN-CONTAINING PROTEIN"/>
    <property type="match status" value="1"/>
</dbReference>
<accession>A0ABR1PHC9</accession>
<reference evidence="3 4" key="1">
    <citation type="submission" date="2024-02" db="EMBL/GenBank/DDBJ databases">
        <title>De novo assembly and annotation of 12 fungi associated with fruit tree decline syndrome in Ontario, Canada.</title>
        <authorList>
            <person name="Sulman M."/>
            <person name="Ellouze W."/>
            <person name="Ilyukhin E."/>
        </authorList>
    </citation>
    <scope>NUCLEOTIDE SEQUENCE [LARGE SCALE GENOMIC DNA]</scope>
    <source>
        <strain evidence="3 4">M169</strain>
    </source>
</reference>
<dbReference type="InterPro" id="IPR011009">
    <property type="entry name" value="Kinase-like_dom_sf"/>
</dbReference>
<proteinExistence type="predicted"/>
<feature type="region of interest" description="Disordered" evidence="1">
    <location>
        <begin position="1"/>
        <end position="101"/>
    </location>
</feature>
<organism evidence="3 4">
    <name type="scientific">Diaporthe eres</name>
    <name type="common">Phomopsis oblonga</name>
    <dbReference type="NCBI Taxonomy" id="83184"/>
    <lineage>
        <taxon>Eukaryota</taxon>
        <taxon>Fungi</taxon>
        <taxon>Dikarya</taxon>
        <taxon>Ascomycota</taxon>
        <taxon>Pezizomycotina</taxon>
        <taxon>Sordariomycetes</taxon>
        <taxon>Sordariomycetidae</taxon>
        <taxon>Diaporthales</taxon>
        <taxon>Diaporthaceae</taxon>
        <taxon>Diaporthe</taxon>
        <taxon>Diaporthe eres species complex</taxon>
    </lineage>
</organism>
<evidence type="ECO:0000256" key="1">
    <source>
        <dbReference type="SAM" id="MobiDB-lite"/>
    </source>
</evidence>
<evidence type="ECO:0000313" key="4">
    <source>
        <dbReference type="Proteomes" id="UP001430848"/>
    </source>
</evidence>
<dbReference type="PROSITE" id="PS50011">
    <property type="entry name" value="PROTEIN_KINASE_DOM"/>
    <property type="match status" value="1"/>
</dbReference>
<gene>
    <name evidence="3" type="ORF">SLS63_003185</name>
</gene>
<dbReference type="PANTHER" id="PTHR24359">
    <property type="entry name" value="SERINE/THREONINE-PROTEIN KINASE SBK1"/>
    <property type="match status" value="1"/>
</dbReference>
<feature type="compositionally biased region" description="Polar residues" evidence="1">
    <location>
        <begin position="82"/>
        <end position="101"/>
    </location>
</feature>
<dbReference type="Gene3D" id="1.10.510.10">
    <property type="entry name" value="Transferase(Phosphotransferase) domain 1"/>
    <property type="match status" value="1"/>
</dbReference>
<feature type="compositionally biased region" description="Basic and acidic residues" evidence="1">
    <location>
        <begin position="12"/>
        <end position="21"/>
    </location>
</feature>
<dbReference type="CDD" id="cd00180">
    <property type="entry name" value="PKc"/>
    <property type="match status" value="1"/>
</dbReference>
<dbReference type="SUPFAM" id="SSF56112">
    <property type="entry name" value="Protein kinase-like (PK-like)"/>
    <property type="match status" value="1"/>
</dbReference>
<protein>
    <recommendedName>
        <fullName evidence="2">Protein kinase domain-containing protein</fullName>
    </recommendedName>
</protein>
<keyword evidence="4" id="KW-1185">Reference proteome</keyword>
<name>A0ABR1PHC9_DIAER</name>
<feature type="domain" description="Protein kinase" evidence="2">
    <location>
        <begin position="281"/>
        <end position="553"/>
    </location>
</feature>
<sequence>MSPLSPSAEGLEGIRKLRKVDSAGSTGKRVSWTKDLKDEEQDRQTTERALESHQEESAISPFTDVSNLTDSPTGDSFEVYSSAGNSPVDSSPVSRMPPDTNSLRSQLNNAFRKSHYTGKRSFLPNDDLERIISPQSVAQYCSTYAAATLEDETSKIIEYVFGSKGNHRDPARQVFAILVLIDRPSLIPGVVAENIRDHDLPLVQCSGTGADFQLARRSKSPRPLKCFSQWGMSDRMSFDVIQYQVNVPIFRLLGQNKPCFLPEKYVAMELDDRSVLPFTHYDRENQITSGSSKVVRVRIHAAHHDFNKQTLDAGNAENETHFRLEVTALTKIRAKQKPHLVDVLTTFKYDNKYHLLFRWACGGNLSSLWEETDKSLSRNTVCWIAQQCWGLADGLDGIHNAKLSIEEVGQVQQPSTGPPSPTKGKSWISALKTNKKDCGRHGDIKPPNILWFKQDENDYGLGVLKISDFGLTTFHTALTTQASPRDQNGCTWTYAPPEYDLKEDISRPFDIWSLGCVYLEFITWALLGPAGIKDFRERRESEQGQLEKLVKLW</sequence>
<dbReference type="Proteomes" id="UP001430848">
    <property type="component" value="Unassembled WGS sequence"/>
</dbReference>
<dbReference type="EMBL" id="JAKNSF020000009">
    <property type="protein sequence ID" value="KAK7736836.1"/>
    <property type="molecule type" value="Genomic_DNA"/>
</dbReference>
<dbReference type="SMART" id="SM00220">
    <property type="entry name" value="S_TKc"/>
    <property type="match status" value="1"/>
</dbReference>
<feature type="compositionally biased region" description="Basic and acidic residues" evidence="1">
    <location>
        <begin position="32"/>
        <end position="56"/>
    </location>
</feature>
<feature type="compositionally biased region" description="Polar residues" evidence="1">
    <location>
        <begin position="63"/>
        <end position="74"/>
    </location>
</feature>
<dbReference type="InterPro" id="IPR000719">
    <property type="entry name" value="Prot_kinase_dom"/>
</dbReference>
<comment type="caution">
    <text evidence="3">The sequence shown here is derived from an EMBL/GenBank/DDBJ whole genome shotgun (WGS) entry which is preliminary data.</text>
</comment>
<dbReference type="Pfam" id="PF00069">
    <property type="entry name" value="Pkinase"/>
    <property type="match status" value="1"/>
</dbReference>
<evidence type="ECO:0000313" key="3">
    <source>
        <dbReference type="EMBL" id="KAK7736836.1"/>
    </source>
</evidence>
<evidence type="ECO:0000259" key="2">
    <source>
        <dbReference type="PROSITE" id="PS50011"/>
    </source>
</evidence>